<accession>K5WY77</accession>
<dbReference type="STRING" id="650164.K5WY77"/>
<dbReference type="Gene3D" id="2.60.40.1820">
    <property type="match status" value="1"/>
</dbReference>
<dbReference type="HOGENOM" id="CLU_061023_0_0_1"/>
<dbReference type="OrthoDB" id="20273at2759"/>
<feature type="domain" description="Late embryogenesis abundant protein LEA-2 subgroup" evidence="3">
    <location>
        <begin position="172"/>
        <end position="240"/>
    </location>
</feature>
<keyword evidence="2" id="KW-0812">Transmembrane</keyword>
<dbReference type="Pfam" id="PF03168">
    <property type="entry name" value="LEA_2"/>
    <property type="match status" value="1"/>
</dbReference>
<dbReference type="AlphaFoldDB" id="K5WY77"/>
<keyword evidence="2" id="KW-0472">Membrane</keyword>
<reference evidence="4 5" key="1">
    <citation type="journal article" date="2012" name="BMC Genomics">
        <title>Comparative genomics of the white-rot fungi, Phanerochaete carnosa and P. chrysosporium, to elucidate the genetic basis of the distinct wood types they colonize.</title>
        <authorList>
            <person name="Suzuki H."/>
            <person name="MacDonald J."/>
            <person name="Syed K."/>
            <person name="Salamov A."/>
            <person name="Hori C."/>
            <person name="Aerts A."/>
            <person name="Henrissat B."/>
            <person name="Wiebenga A."/>
            <person name="vanKuyk P.A."/>
            <person name="Barry K."/>
            <person name="Lindquist E."/>
            <person name="LaButti K."/>
            <person name="Lapidus A."/>
            <person name="Lucas S."/>
            <person name="Coutinho P."/>
            <person name="Gong Y."/>
            <person name="Samejima M."/>
            <person name="Mahadevan R."/>
            <person name="Abou-Zaid M."/>
            <person name="de Vries R.P."/>
            <person name="Igarashi K."/>
            <person name="Yadav J.S."/>
            <person name="Grigoriev I.V."/>
            <person name="Master E.R."/>
        </authorList>
    </citation>
    <scope>NUCLEOTIDE SEQUENCE [LARGE SCALE GENOMIC DNA]</scope>
    <source>
        <strain evidence="4 5">HHB-10118-sp</strain>
    </source>
</reference>
<dbReference type="Proteomes" id="UP000008370">
    <property type="component" value="Unassembled WGS sequence"/>
</dbReference>
<keyword evidence="5" id="KW-1185">Reference proteome</keyword>
<evidence type="ECO:0000256" key="1">
    <source>
        <dbReference type="SAM" id="MobiDB-lite"/>
    </source>
</evidence>
<dbReference type="KEGG" id="pco:PHACADRAFT_66368"/>
<dbReference type="InterPro" id="IPR004864">
    <property type="entry name" value="LEA_2"/>
</dbReference>
<evidence type="ECO:0000259" key="3">
    <source>
        <dbReference type="Pfam" id="PF03168"/>
    </source>
</evidence>
<dbReference type="SUPFAM" id="SSF117070">
    <property type="entry name" value="LEA14-like"/>
    <property type="match status" value="1"/>
</dbReference>
<feature type="transmembrane region" description="Helical" evidence="2">
    <location>
        <begin position="106"/>
        <end position="130"/>
    </location>
</feature>
<name>K5WY77_PHACS</name>
<evidence type="ECO:0000313" key="5">
    <source>
        <dbReference type="Proteomes" id="UP000008370"/>
    </source>
</evidence>
<keyword evidence="2" id="KW-1133">Transmembrane helix</keyword>
<dbReference type="GeneID" id="18920229"/>
<proteinExistence type="predicted"/>
<feature type="non-terminal residue" evidence="4">
    <location>
        <position position="1"/>
    </location>
</feature>
<protein>
    <recommendedName>
        <fullName evidence="3">Late embryogenesis abundant protein LEA-2 subgroup domain-containing protein</fullName>
    </recommendedName>
</protein>
<evidence type="ECO:0000256" key="2">
    <source>
        <dbReference type="SAM" id="Phobius"/>
    </source>
</evidence>
<evidence type="ECO:0000313" key="4">
    <source>
        <dbReference type="EMBL" id="EKM55447.1"/>
    </source>
</evidence>
<sequence length="260" mass="28932">MSYDQYQGRNDTYPPQQYYEHQAEGTFDPYYNAPPHRSYEQGGYQDADYRDEIAAPAPPAKEKDNGAYATRELPARRSPRAVKRWRHEHQGNLWTAGGGVRCCGRFFCCTLLIFLFLLISIVLSLLLWIAPPDVEIGNITPVTNGSTLQLQSDGALINLQVPISSRNLTVGFSVNNPNYFSVKFSTIDAKLFYPINNTDVGGGILNGLDIKSKAQTNFTLPFTLNYTFAIDPQFKILEDIATKCGLLGSAASPLTISYEI</sequence>
<dbReference type="InParanoid" id="K5WY77"/>
<dbReference type="EMBL" id="JH930472">
    <property type="protein sequence ID" value="EKM55447.1"/>
    <property type="molecule type" value="Genomic_DNA"/>
</dbReference>
<dbReference type="RefSeq" id="XP_007395772.1">
    <property type="nucleotide sequence ID" value="XM_007395710.1"/>
</dbReference>
<feature type="region of interest" description="Disordered" evidence="1">
    <location>
        <begin position="48"/>
        <end position="73"/>
    </location>
</feature>
<organism evidence="4 5">
    <name type="scientific">Phanerochaete carnosa (strain HHB-10118-sp)</name>
    <name type="common">White-rot fungus</name>
    <name type="synonym">Peniophora carnosa</name>
    <dbReference type="NCBI Taxonomy" id="650164"/>
    <lineage>
        <taxon>Eukaryota</taxon>
        <taxon>Fungi</taxon>
        <taxon>Dikarya</taxon>
        <taxon>Basidiomycota</taxon>
        <taxon>Agaricomycotina</taxon>
        <taxon>Agaricomycetes</taxon>
        <taxon>Polyporales</taxon>
        <taxon>Phanerochaetaceae</taxon>
        <taxon>Phanerochaete</taxon>
    </lineage>
</organism>
<gene>
    <name evidence="4" type="ORF">PHACADRAFT_66368</name>
</gene>